<gene>
    <name evidence="2" type="ORF">DS831_04705</name>
</gene>
<reference evidence="2 3" key="1">
    <citation type="submission" date="2018-07" db="EMBL/GenBank/DDBJ databases">
        <title>Genome sequences of six Lactobacillus spp. isolated from bumble bee guts.</title>
        <authorList>
            <person name="Motta E.V.S."/>
            <person name="Moran N.A."/>
        </authorList>
    </citation>
    <scope>NUCLEOTIDE SEQUENCE [LARGE SCALE GENOMIC DNA]</scope>
    <source>
        <strain evidence="2 3">BI-1.1</strain>
    </source>
</reference>
<dbReference type="AlphaFoldDB" id="A0A417ZIC3"/>
<dbReference type="Proteomes" id="UP000284109">
    <property type="component" value="Unassembled WGS sequence"/>
</dbReference>
<dbReference type="NCBIfam" id="NF047353">
    <property type="entry name" value="tube_lmo2291"/>
    <property type="match status" value="1"/>
</dbReference>
<name>A0A417ZIC3_9LACO</name>
<keyword evidence="3" id="KW-1185">Reference proteome</keyword>
<evidence type="ECO:0000313" key="2">
    <source>
        <dbReference type="EMBL" id="RHW51325.1"/>
    </source>
</evidence>
<feature type="compositionally biased region" description="Acidic residues" evidence="1">
    <location>
        <begin position="228"/>
        <end position="240"/>
    </location>
</feature>
<feature type="region of interest" description="Disordered" evidence="1">
    <location>
        <begin position="225"/>
        <end position="290"/>
    </location>
</feature>
<dbReference type="RefSeq" id="WP_118900883.1">
    <property type="nucleotide sequence ID" value="NZ_QOCR01000002.1"/>
</dbReference>
<dbReference type="EMBL" id="QOCR01000002">
    <property type="protein sequence ID" value="RHW51325.1"/>
    <property type="molecule type" value="Genomic_DNA"/>
</dbReference>
<proteinExistence type="predicted"/>
<comment type="caution">
    <text evidence="2">The sequence shown here is derived from an EMBL/GenBank/DDBJ whole genome shotgun (WGS) entry which is preliminary data.</text>
</comment>
<sequence>MTDTTVTPVSNRNFTGDILNNYFYEYWIGKVTDPAQPILWHYLGDGISNITPKYTDKKKNNAYYNGGGSEKPTVTGLTASYDISGDRSFHNPAQDLIAGLKYSTGNRRQLWFRKNNYAQNSDGSLTLIGSEFGVATFTDIDDGGGAADDNGGFKVTATYNAAPTVIKESDKATLNQILLQTPCQNASITHVPLRQPQVDGSIKTYNAEALASNAYGDMDHSRPATLEEAQEQAEDKDEVEAAINADKNNSDSSNNNSTPSTSGNSPSTPSDSSSNPTSPSNDKGSDTPGI</sequence>
<evidence type="ECO:0000256" key="1">
    <source>
        <dbReference type="SAM" id="MobiDB-lite"/>
    </source>
</evidence>
<organism evidence="2 3">
    <name type="scientific">Bombilactobacillus bombi</name>
    <dbReference type="NCBI Taxonomy" id="1303590"/>
    <lineage>
        <taxon>Bacteria</taxon>
        <taxon>Bacillati</taxon>
        <taxon>Bacillota</taxon>
        <taxon>Bacilli</taxon>
        <taxon>Lactobacillales</taxon>
        <taxon>Lactobacillaceae</taxon>
        <taxon>Bombilactobacillus</taxon>
    </lineage>
</organism>
<dbReference type="OrthoDB" id="2326008at2"/>
<feature type="compositionally biased region" description="Low complexity" evidence="1">
    <location>
        <begin position="250"/>
        <end position="282"/>
    </location>
</feature>
<accession>A0A417ZIC3</accession>
<evidence type="ECO:0000313" key="3">
    <source>
        <dbReference type="Proteomes" id="UP000284109"/>
    </source>
</evidence>
<protein>
    <submittedName>
        <fullName evidence="2">Uncharacterized protein</fullName>
    </submittedName>
</protein>